<dbReference type="FunFam" id="1.10.510.10:FF:000055">
    <property type="entry name" value="Glycogen synthase kinase-3 beta"/>
    <property type="match status" value="1"/>
</dbReference>
<sequence>MESVRDDTLRSIKVAAKDGQTGRDIQLTYANTKVIGTGSFGVVYQAKVLEVLSAEREVQQNAVDSLVKVGDEVAIKKVLQDRRFKASTSYGEKVEVNTSKGDSKKDEVYLNLVLEYIPETVYRANRHYTRQKQLMPMHLIKLYMYQLFRSLNYIHALGVCHRDIKPQNLLLNPVRGILKLCDFGSAKVLVAGEPNVSYICSRYYRAPELIFGATNYTTSIDIWSAGCVMAELMLGQPLFPGESGIDQLVEIIKVLGTPSKEQIRTMNPNYMEHRFPQIRPCPFAKVFRSHTPPEAIDLIPKLLQYTPSSRLTAAEAMVHPFFDELRSPDCHMLDGRELPPLFNFTAQELFVRPDLLHRLVPSHQHDVLLAQGIDVHNFAPVPPNPILLD</sequence>
<dbReference type="GO" id="GO:0005737">
    <property type="term" value="C:cytoplasm"/>
    <property type="evidence" value="ECO:0007669"/>
    <property type="project" value="TreeGrafter"/>
</dbReference>
<dbReference type="PROSITE" id="PS50011">
    <property type="entry name" value="PROTEIN_KINASE_DOM"/>
    <property type="match status" value="1"/>
</dbReference>
<dbReference type="CDD" id="cd14137">
    <property type="entry name" value="STKc_GSK3"/>
    <property type="match status" value="1"/>
</dbReference>
<evidence type="ECO:0000256" key="3">
    <source>
        <dbReference type="ARBA" id="ARBA00022679"/>
    </source>
</evidence>
<comment type="similarity">
    <text evidence="1">Belongs to the protein kinase superfamily. CMGC Ser/Thr protein kinase family. GSK-3 subfamily.</text>
</comment>
<dbReference type="SUPFAM" id="SSF56112">
    <property type="entry name" value="Protein kinase-like (PK-like)"/>
    <property type="match status" value="1"/>
</dbReference>
<comment type="caution">
    <text evidence="8">The sequence shown here is derived from an EMBL/GenBank/DDBJ whole genome shotgun (WGS) entry which is preliminary data.</text>
</comment>
<dbReference type="Gene3D" id="3.30.200.20">
    <property type="entry name" value="Phosphorylase Kinase, domain 1"/>
    <property type="match status" value="1"/>
</dbReference>
<keyword evidence="6" id="KW-0067">ATP-binding</keyword>
<organism evidence="8 9">
    <name type="scientific">Bifiguratus adelaidae</name>
    <dbReference type="NCBI Taxonomy" id="1938954"/>
    <lineage>
        <taxon>Eukaryota</taxon>
        <taxon>Fungi</taxon>
        <taxon>Fungi incertae sedis</taxon>
        <taxon>Mucoromycota</taxon>
        <taxon>Mucoromycotina</taxon>
        <taxon>Endogonomycetes</taxon>
        <taxon>Endogonales</taxon>
        <taxon>Endogonales incertae sedis</taxon>
        <taxon>Bifiguratus</taxon>
    </lineage>
</organism>
<dbReference type="OrthoDB" id="272141at2759"/>
<dbReference type="SMART" id="SM00220">
    <property type="entry name" value="S_TKc"/>
    <property type="match status" value="1"/>
</dbReference>
<dbReference type="EMBL" id="MVBO01000171">
    <property type="protein sequence ID" value="OZJ02263.1"/>
    <property type="molecule type" value="Genomic_DNA"/>
</dbReference>
<dbReference type="GO" id="GO:0005634">
    <property type="term" value="C:nucleus"/>
    <property type="evidence" value="ECO:0007669"/>
    <property type="project" value="TreeGrafter"/>
</dbReference>
<keyword evidence="9" id="KW-1185">Reference proteome</keyword>
<evidence type="ECO:0000256" key="5">
    <source>
        <dbReference type="ARBA" id="ARBA00022777"/>
    </source>
</evidence>
<protein>
    <submittedName>
        <fullName evidence="8">Protein kinase gsk3</fullName>
    </submittedName>
</protein>
<dbReference type="PANTHER" id="PTHR24057:SF0">
    <property type="entry name" value="PROTEIN KINASE SHAGGY-RELATED"/>
    <property type="match status" value="1"/>
</dbReference>
<dbReference type="AlphaFoldDB" id="A0A261XV93"/>
<dbReference type="GO" id="GO:0004712">
    <property type="term" value="F:protein serine/threonine/tyrosine kinase activity"/>
    <property type="evidence" value="ECO:0007669"/>
    <property type="project" value="TreeGrafter"/>
</dbReference>
<keyword evidence="2" id="KW-0723">Serine/threonine-protein kinase</keyword>
<dbReference type="GO" id="GO:0030154">
    <property type="term" value="P:cell differentiation"/>
    <property type="evidence" value="ECO:0007669"/>
    <property type="project" value="TreeGrafter"/>
</dbReference>
<dbReference type="PANTHER" id="PTHR24057">
    <property type="entry name" value="GLYCOGEN SYNTHASE KINASE-3 ALPHA"/>
    <property type="match status" value="1"/>
</dbReference>
<dbReference type="GO" id="GO:0007165">
    <property type="term" value="P:signal transduction"/>
    <property type="evidence" value="ECO:0007669"/>
    <property type="project" value="TreeGrafter"/>
</dbReference>
<evidence type="ECO:0000259" key="7">
    <source>
        <dbReference type="PROSITE" id="PS50011"/>
    </source>
</evidence>
<dbReference type="InterPro" id="IPR039192">
    <property type="entry name" value="STKc_GSK3"/>
</dbReference>
<dbReference type="InterPro" id="IPR011009">
    <property type="entry name" value="Kinase-like_dom_sf"/>
</dbReference>
<dbReference type="InterPro" id="IPR008271">
    <property type="entry name" value="Ser/Thr_kinase_AS"/>
</dbReference>
<dbReference type="GO" id="GO:0004674">
    <property type="term" value="F:protein serine/threonine kinase activity"/>
    <property type="evidence" value="ECO:0007669"/>
    <property type="project" value="UniProtKB-KW"/>
</dbReference>
<feature type="domain" description="Protein kinase" evidence="7">
    <location>
        <begin position="29"/>
        <end position="322"/>
    </location>
</feature>
<keyword evidence="5 8" id="KW-0418">Kinase</keyword>
<evidence type="ECO:0000313" key="9">
    <source>
        <dbReference type="Proteomes" id="UP000242875"/>
    </source>
</evidence>
<proteinExistence type="inferred from homology"/>
<evidence type="ECO:0000256" key="2">
    <source>
        <dbReference type="ARBA" id="ARBA00022527"/>
    </source>
</evidence>
<gene>
    <name evidence="8" type="ORF">BZG36_04695</name>
</gene>
<reference evidence="8 9" key="1">
    <citation type="journal article" date="2017" name="Mycologia">
        <title>Bifiguratus adelaidae, gen. et sp. nov., a new member of Mucoromycotina in endophytic and soil-dwelling habitats.</title>
        <authorList>
            <person name="Torres-Cruz T.J."/>
            <person name="Billingsley Tobias T.L."/>
            <person name="Almatruk M."/>
            <person name="Hesse C."/>
            <person name="Kuske C.R."/>
            <person name="Desiro A."/>
            <person name="Benucci G.M."/>
            <person name="Bonito G."/>
            <person name="Stajich J.E."/>
            <person name="Dunlap C."/>
            <person name="Arnold A.E."/>
            <person name="Porras-Alfaro A."/>
        </authorList>
    </citation>
    <scope>NUCLEOTIDE SEQUENCE [LARGE SCALE GENOMIC DNA]</scope>
    <source>
        <strain evidence="8 9">AZ0501</strain>
    </source>
</reference>
<evidence type="ECO:0000256" key="6">
    <source>
        <dbReference type="ARBA" id="ARBA00022840"/>
    </source>
</evidence>
<name>A0A261XV93_9FUNG</name>
<evidence type="ECO:0000256" key="4">
    <source>
        <dbReference type="ARBA" id="ARBA00022741"/>
    </source>
</evidence>
<keyword evidence="3" id="KW-0808">Transferase</keyword>
<dbReference type="Proteomes" id="UP000242875">
    <property type="component" value="Unassembled WGS sequence"/>
</dbReference>
<dbReference type="InterPro" id="IPR000719">
    <property type="entry name" value="Prot_kinase_dom"/>
</dbReference>
<evidence type="ECO:0000256" key="1">
    <source>
        <dbReference type="ARBA" id="ARBA00005527"/>
    </source>
</evidence>
<evidence type="ECO:0000313" key="8">
    <source>
        <dbReference type="EMBL" id="OZJ02263.1"/>
    </source>
</evidence>
<dbReference type="PROSITE" id="PS00108">
    <property type="entry name" value="PROTEIN_KINASE_ST"/>
    <property type="match status" value="1"/>
</dbReference>
<accession>A0A261XV93</accession>
<dbReference type="Gene3D" id="1.10.510.10">
    <property type="entry name" value="Transferase(Phosphotransferase) domain 1"/>
    <property type="match status" value="1"/>
</dbReference>
<dbReference type="InterPro" id="IPR050591">
    <property type="entry name" value="GSK-3"/>
</dbReference>
<keyword evidence="4" id="KW-0547">Nucleotide-binding</keyword>
<dbReference type="Pfam" id="PF00069">
    <property type="entry name" value="Pkinase"/>
    <property type="match status" value="1"/>
</dbReference>
<dbReference type="GO" id="GO:0005524">
    <property type="term" value="F:ATP binding"/>
    <property type="evidence" value="ECO:0007669"/>
    <property type="project" value="UniProtKB-KW"/>
</dbReference>